<dbReference type="OrthoDB" id="2520701at2759"/>
<dbReference type="AlphaFoldDB" id="A0A194SA14"/>
<accession>A0A194SA14</accession>
<gene>
    <name evidence="2" type="ORF">RHOBADRAFT_51182</name>
</gene>
<evidence type="ECO:0000313" key="2">
    <source>
        <dbReference type="EMBL" id="KPV77305.1"/>
    </source>
</evidence>
<dbReference type="InterPro" id="IPR000210">
    <property type="entry name" value="BTB/POZ_dom"/>
</dbReference>
<dbReference type="CDD" id="cd18186">
    <property type="entry name" value="BTB_POZ_ZBTB_KLHL-like"/>
    <property type="match status" value="1"/>
</dbReference>
<name>A0A194SA14_RHOGW</name>
<evidence type="ECO:0000313" key="3">
    <source>
        <dbReference type="Proteomes" id="UP000053890"/>
    </source>
</evidence>
<feature type="domain" description="BTB" evidence="1">
    <location>
        <begin position="2"/>
        <end position="78"/>
    </location>
</feature>
<sequence length="270" mass="29625">MDDLITLCTSDNPPVELKASRAVLAANSKVFADMLASPQGPVAASQGPPVDLAETQAELEPFLRLLNLAHDGGDPLKDLDDKHWPVVAKLADKYDSAPVRTIATGKCWQWSALANDLSSDQNRTAFETAVKLGNGQLAASQMLRFMMRVDDEKKVREAVGDSQTAFDAWLKLLKTHAAFWALEKPTLEFCDACTADDASLADATWYRAMREALRVWDDLKASKPFLCVVHAMSGALIDEGVLCENCENTFDTVGHSFEHHYRDTAPGFPL</sequence>
<dbReference type="Gene3D" id="3.30.710.10">
    <property type="entry name" value="Potassium Channel Kv1.1, Chain A"/>
    <property type="match status" value="1"/>
</dbReference>
<organism evidence="2 3">
    <name type="scientific">Rhodotorula graminis (strain WP1)</name>
    <dbReference type="NCBI Taxonomy" id="578459"/>
    <lineage>
        <taxon>Eukaryota</taxon>
        <taxon>Fungi</taxon>
        <taxon>Dikarya</taxon>
        <taxon>Basidiomycota</taxon>
        <taxon>Pucciniomycotina</taxon>
        <taxon>Microbotryomycetes</taxon>
        <taxon>Sporidiobolales</taxon>
        <taxon>Sporidiobolaceae</taxon>
        <taxon>Rhodotorula</taxon>
    </lineage>
</organism>
<proteinExistence type="predicted"/>
<dbReference type="Proteomes" id="UP000053890">
    <property type="component" value="Unassembled WGS sequence"/>
</dbReference>
<dbReference type="InterPro" id="IPR011333">
    <property type="entry name" value="SKP1/BTB/POZ_sf"/>
</dbReference>
<dbReference type="OMA" id="CENCENT"/>
<reference evidence="2 3" key="1">
    <citation type="journal article" date="2015" name="Front. Microbiol.">
        <title>Genome sequence of the plant growth promoting endophytic yeast Rhodotorula graminis WP1.</title>
        <authorList>
            <person name="Firrincieli A."/>
            <person name="Otillar R."/>
            <person name="Salamov A."/>
            <person name="Schmutz J."/>
            <person name="Khan Z."/>
            <person name="Redman R.S."/>
            <person name="Fleck N.D."/>
            <person name="Lindquist E."/>
            <person name="Grigoriev I.V."/>
            <person name="Doty S.L."/>
        </authorList>
    </citation>
    <scope>NUCLEOTIDE SEQUENCE [LARGE SCALE GENOMIC DNA]</scope>
    <source>
        <strain evidence="2 3">WP1</strain>
    </source>
</reference>
<dbReference type="RefSeq" id="XP_018273354.1">
    <property type="nucleotide sequence ID" value="XM_018415700.1"/>
</dbReference>
<dbReference type="GeneID" id="28976148"/>
<dbReference type="EMBL" id="KQ474074">
    <property type="protein sequence ID" value="KPV77305.1"/>
    <property type="molecule type" value="Genomic_DNA"/>
</dbReference>
<keyword evidence="3" id="KW-1185">Reference proteome</keyword>
<protein>
    <recommendedName>
        <fullName evidence="1">BTB domain-containing protein</fullName>
    </recommendedName>
</protein>
<evidence type="ECO:0000259" key="1">
    <source>
        <dbReference type="PROSITE" id="PS50097"/>
    </source>
</evidence>
<dbReference type="PROSITE" id="PS50097">
    <property type="entry name" value="BTB"/>
    <property type="match status" value="1"/>
</dbReference>